<dbReference type="EMBL" id="JBFOLK010000009">
    <property type="protein sequence ID" value="KAL2484477.1"/>
    <property type="molecule type" value="Genomic_DNA"/>
</dbReference>
<evidence type="ECO:0000256" key="1">
    <source>
        <dbReference type="PROSITE-ProRule" id="PRU00175"/>
    </source>
</evidence>
<feature type="domain" description="RING-type" evidence="2">
    <location>
        <begin position="154"/>
        <end position="192"/>
    </location>
</feature>
<comment type="caution">
    <text evidence="3">The sequence shown here is derived from an EMBL/GenBank/DDBJ whole genome shotgun (WGS) entry which is preliminary data.</text>
</comment>
<dbReference type="Proteomes" id="UP001604336">
    <property type="component" value="Unassembled WGS sequence"/>
</dbReference>
<keyword evidence="4" id="KW-1185">Reference proteome</keyword>
<accession>A0ABD1R8T7</accession>
<keyword evidence="1" id="KW-0863">Zinc-finger</keyword>
<gene>
    <name evidence="3" type="ORF">Adt_29233</name>
</gene>
<evidence type="ECO:0000313" key="3">
    <source>
        <dbReference type="EMBL" id="KAL2484477.1"/>
    </source>
</evidence>
<reference evidence="4" key="1">
    <citation type="submission" date="2024-07" db="EMBL/GenBank/DDBJ databases">
        <title>Two chromosome-level genome assemblies of Korean endemic species Abeliophyllum distichum and Forsythia ovata (Oleaceae).</title>
        <authorList>
            <person name="Jang H."/>
        </authorList>
    </citation>
    <scope>NUCLEOTIDE SEQUENCE [LARGE SCALE GENOMIC DNA]</scope>
</reference>
<dbReference type="InterPro" id="IPR013083">
    <property type="entry name" value="Znf_RING/FYVE/PHD"/>
</dbReference>
<dbReference type="InterPro" id="IPR001841">
    <property type="entry name" value="Znf_RING"/>
</dbReference>
<sequence>MSYKKLGRSSCSDTLKVLEADILHANAMAAAIPNSKNGARIQMKLVYNHLAPIVLFFLRWIDCSCTCLFPKYLNLFQILIFKVYTDGRPTSTCGRKATVQDFYAIILPSLQQLHYEFVKLDSTEDENLGLRSNGKKRLGGGGLTNLGTERDDECGICLEPCTKMVLPTCCHAMCMKCFNDWNKRSVSCPFCRGNLKSFKSKDLWVLIGKDDVVDQETVSREELLHFYLYIKSLPKDSPDPSFTMYHEHLI</sequence>
<dbReference type="SUPFAM" id="SSF57850">
    <property type="entry name" value="RING/U-box"/>
    <property type="match status" value="1"/>
</dbReference>
<protein>
    <submittedName>
        <fullName evidence="3">RING/U-box superfamily protein</fullName>
    </submittedName>
</protein>
<proteinExistence type="predicted"/>
<dbReference type="Gene3D" id="3.30.40.10">
    <property type="entry name" value="Zinc/RING finger domain, C3HC4 (zinc finger)"/>
    <property type="match status" value="1"/>
</dbReference>
<dbReference type="PROSITE" id="PS50089">
    <property type="entry name" value="ZF_RING_2"/>
    <property type="match status" value="1"/>
</dbReference>
<evidence type="ECO:0000313" key="4">
    <source>
        <dbReference type="Proteomes" id="UP001604336"/>
    </source>
</evidence>
<dbReference type="PANTHER" id="PTHR15315:SF35">
    <property type="entry name" value="F21J9.10"/>
    <property type="match status" value="1"/>
</dbReference>
<name>A0ABD1R8T7_9LAMI</name>
<dbReference type="GO" id="GO:0008270">
    <property type="term" value="F:zinc ion binding"/>
    <property type="evidence" value="ECO:0007669"/>
    <property type="project" value="UniProtKB-KW"/>
</dbReference>
<dbReference type="Pfam" id="PF13639">
    <property type="entry name" value="zf-RING_2"/>
    <property type="match status" value="1"/>
</dbReference>
<organism evidence="3 4">
    <name type="scientific">Abeliophyllum distichum</name>
    <dbReference type="NCBI Taxonomy" id="126358"/>
    <lineage>
        <taxon>Eukaryota</taxon>
        <taxon>Viridiplantae</taxon>
        <taxon>Streptophyta</taxon>
        <taxon>Embryophyta</taxon>
        <taxon>Tracheophyta</taxon>
        <taxon>Spermatophyta</taxon>
        <taxon>Magnoliopsida</taxon>
        <taxon>eudicotyledons</taxon>
        <taxon>Gunneridae</taxon>
        <taxon>Pentapetalae</taxon>
        <taxon>asterids</taxon>
        <taxon>lamiids</taxon>
        <taxon>Lamiales</taxon>
        <taxon>Oleaceae</taxon>
        <taxon>Forsythieae</taxon>
        <taxon>Abeliophyllum</taxon>
    </lineage>
</organism>
<dbReference type="PANTHER" id="PTHR15315">
    <property type="entry name" value="RING FINGER PROTEIN 41, 151"/>
    <property type="match status" value="1"/>
</dbReference>
<dbReference type="SMART" id="SM00184">
    <property type="entry name" value="RING"/>
    <property type="match status" value="1"/>
</dbReference>
<keyword evidence="1" id="KW-0862">Zinc</keyword>
<keyword evidence="1" id="KW-0479">Metal-binding</keyword>
<dbReference type="AlphaFoldDB" id="A0ABD1R8T7"/>
<evidence type="ECO:0000259" key="2">
    <source>
        <dbReference type="PROSITE" id="PS50089"/>
    </source>
</evidence>